<name>A0A1Q5UQE6_9EURO</name>
<dbReference type="Proteomes" id="UP000186955">
    <property type="component" value="Unassembled WGS sequence"/>
</dbReference>
<keyword evidence="2" id="KW-1185">Reference proteome</keyword>
<accession>A0A1Q5UQE6</accession>
<evidence type="ECO:0000313" key="1">
    <source>
        <dbReference type="EMBL" id="OKP14700.1"/>
    </source>
</evidence>
<protein>
    <submittedName>
        <fullName evidence="1">Uncharacterized protein</fullName>
    </submittedName>
</protein>
<dbReference type="AlphaFoldDB" id="A0A1Q5UQE6"/>
<gene>
    <name evidence="1" type="ORF">PENSUB_11458</name>
</gene>
<reference evidence="1 2" key="1">
    <citation type="submission" date="2016-10" db="EMBL/GenBank/DDBJ databases">
        <title>Genome sequence of the ascomycete fungus Penicillium subrubescens.</title>
        <authorList>
            <person name="De Vries R.P."/>
            <person name="Peng M."/>
            <person name="Dilokpimol A."/>
            <person name="Hilden K."/>
            <person name="Makela M.R."/>
            <person name="Grigoriev I."/>
            <person name="Riley R."/>
            <person name="Granchi Z."/>
        </authorList>
    </citation>
    <scope>NUCLEOTIDE SEQUENCE [LARGE SCALE GENOMIC DNA]</scope>
    <source>
        <strain evidence="1 2">CBS 132785</strain>
    </source>
</reference>
<organism evidence="1 2">
    <name type="scientific">Penicillium subrubescens</name>
    <dbReference type="NCBI Taxonomy" id="1316194"/>
    <lineage>
        <taxon>Eukaryota</taxon>
        <taxon>Fungi</taxon>
        <taxon>Dikarya</taxon>
        <taxon>Ascomycota</taxon>
        <taxon>Pezizomycotina</taxon>
        <taxon>Eurotiomycetes</taxon>
        <taxon>Eurotiomycetidae</taxon>
        <taxon>Eurotiales</taxon>
        <taxon>Aspergillaceae</taxon>
        <taxon>Penicillium</taxon>
    </lineage>
</organism>
<dbReference type="EMBL" id="MNBE01000071">
    <property type="protein sequence ID" value="OKP14700.1"/>
    <property type="molecule type" value="Genomic_DNA"/>
</dbReference>
<sequence>MSHLPETELKYLSCSAMFANLPQVVQHPWYPTPASLHDAYRAARGGSGSGKVGKLAVTCVQM</sequence>
<proteinExistence type="predicted"/>
<comment type="caution">
    <text evidence="1">The sequence shown here is derived from an EMBL/GenBank/DDBJ whole genome shotgun (WGS) entry which is preliminary data.</text>
</comment>
<evidence type="ECO:0000313" key="2">
    <source>
        <dbReference type="Proteomes" id="UP000186955"/>
    </source>
</evidence>